<dbReference type="SUPFAM" id="SSF57302">
    <property type="entry name" value="Snake toxin-like"/>
    <property type="match status" value="2"/>
</dbReference>
<dbReference type="AlphaFoldDB" id="A0A8W8M169"/>
<keyword evidence="1 3" id="KW-0732">Signal</keyword>
<evidence type="ECO:0000313" key="5">
    <source>
        <dbReference type="Proteomes" id="UP000005408"/>
    </source>
</evidence>
<evidence type="ECO:0000313" key="4">
    <source>
        <dbReference type="EnsemblMetazoa" id="G31093.6:cds"/>
    </source>
</evidence>
<reference evidence="4" key="1">
    <citation type="submission" date="2022-08" db="UniProtKB">
        <authorList>
            <consortium name="EnsemblMetazoa"/>
        </authorList>
    </citation>
    <scope>IDENTIFICATION</scope>
    <source>
        <strain evidence="4">05x7-T-G4-1.051#20</strain>
    </source>
</reference>
<dbReference type="OMA" id="CHSIAIC"/>
<name>A0A8W8M169_MAGGI</name>
<accession>A0A8W8M169</accession>
<organism evidence="4 5">
    <name type="scientific">Magallana gigas</name>
    <name type="common">Pacific oyster</name>
    <name type="synonym">Crassostrea gigas</name>
    <dbReference type="NCBI Taxonomy" id="29159"/>
    <lineage>
        <taxon>Eukaryota</taxon>
        <taxon>Metazoa</taxon>
        <taxon>Spiralia</taxon>
        <taxon>Lophotrochozoa</taxon>
        <taxon>Mollusca</taxon>
        <taxon>Bivalvia</taxon>
        <taxon>Autobranchia</taxon>
        <taxon>Pteriomorphia</taxon>
        <taxon>Ostreida</taxon>
        <taxon>Ostreoidea</taxon>
        <taxon>Ostreidae</taxon>
        <taxon>Magallana</taxon>
    </lineage>
</organism>
<keyword evidence="2" id="KW-1015">Disulfide bond</keyword>
<feature type="signal peptide" evidence="3">
    <location>
        <begin position="1"/>
        <end position="21"/>
    </location>
</feature>
<evidence type="ECO:0000256" key="3">
    <source>
        <dbReference type="SAM" id="SignalP"/>
    </source>
</evidence>
<evidence type="ECO:0000256" key="1">
    <source>
        <dbReference type="ARBA" id="ARBA00022729"/>
    </source>
</evidence>
<keyword evidence="5" id="KW-1185">Reference proteome</keyword>
<proteinExistence type="predicted"/>
<dbReference type="Proteomes" id="UP000005408">
    <property type="component" value="Unassembled WGS sequence"/>
</dbReference>
<dbReference type="InterPro" id="IPR045860">
    <property type="entry name" value="Snake_toxin-like_sf"/>
</dbReference>
<sequence length="200" mass="21765">MDCVVVTLILGISWNLPAVLGVRCLRCDSITEPRLCTQLETCHKGEVCGVEQKRSDNGDISYWTGCISPTSCISEDSNTIVPAKRTGYYDNEVICRHCCSSDLCNSKGCGAIGYPADRGPLCYECKNLADPSTCHTIAFCNHNEKCFVGSEAHFGQLYYTTRCEPLHACTALDVSSPLGKRALPCRHCCTGDLCNSSCKV</sequence>
<dbReference type="EnsemblMetazoa" id="G31093.6">
    <property type="protein sequence ID" value="G31093.6:cds"/>
    <property type="gene ID" value="G31093"/>
</dbReference>
<evidence type="ECO:0000256" key="2">
    <source>
        <dbReference type="ARBA" id="ARBA00023157"/>
    </source>
</evidence>
<dbReference type="PANTHER" id="PTHR10036">
    <property type="entry name" value="CD59 GLYCOPROTEIN"/>
    <property type="match status" value="1"/>
</dbReference>
<feature type="chain" id="PRO_5036461345" evidence="3">
    <location>
        <begin position="22"/>
        <end position="200"/>
    </location>
</feature>
<protein>
    <submittedName>
        <fullName evidence="4">Uncharacterized protein</fullName>
    </submittedName>
</protein>